<dbReference type="STRING" id="1328760.A0A165FVB5"/>
<dbReference type="OrthoDB" id="40579at2759"/>
<dbReference type="OMA" id="WHRLNPW"/>
<dbReference type="InterPro" id="IPR051540">
    <property type="entry name" value="S-2-haloacid_dehalogenase"/>
</dbReference>
<dbReference type="RefSeq" id="XP_018186978.1">
    <property type="nucleotide sequence ID" value="XM_018329496.1"/>
</dbReference>
<evidence type="ECO:0000313" key="3">
    <source>
        <dbReference type="EMBL" id="KZF21423.1"/>
    </source>
</evidence>
<dbReference type="GO" id="GO:0019120">
    <property type="term" value="F:hydrolase activity, acting on acid halide bonds, in C-halide compounds"/>
    <property type="evidence" value="ECO:0007669"/>
    <property type="project" value="InterPro"/>
</dbReference>
<evidence type="ECO:0000256" key="2">
    <source>
        <dbReference type="ARBA" id="ARBA00022801"/>
    </source>
</evidence>
<dbReference type="PANTHER" id="PTHR43316">
    <property type="entry name" value="HYDROLASE, HALOACID DELAHOGENASE-RELATED"/>
    <property type="match status" value="1"/>
</dbReference>
<dbReference type="Pfam" id="PF00702">
    <property type="entry name" value="Hydrolase"/>
    <property type="match status" value="1"/>
</dbReference>
<dbReference type="Proteomes" id="UP000076632">
    <property type="component" value="Unassembled WGS sequence"/>
</dbReference>
<dbReference type="InterPro" id="IPR006328">
    <property type="entry name" value="2-HAD"/>
</dbReference>
<evidence type="ECO:0000313" key="4">
    <source>
        <dbReference type="Proteomes" id="UP000076632"/>
    </source>
</evidence>
<keyword evidence="4" id="KW-1185">Reference proteome</keyword>
<sequence length="273" mass="30838">MSLSNPPKALLFDVFGTVVDWRVTVVRELSSKCHSTLSSATASLPSTVRLRASTMGLTDWADFAEEWRNTYKVFTSSHDPGGTFITVDEHYLSSLRELLKSRGLEGLWPEEDLQEISLMWHRLDAWPDSAVGLQHLNKVFTTCTLSNGNLSLLQELTTHAGLEFTHIFSAELFQAYKPQPKVYKEAAIRLGLAPEQCAMVAAHLYDLKAAKACGYQTVYVEREHEEGWSREEIDEAKRANYVDMWVTLDEAGFLTVAERFGIERERLPKSASF</sequence>
<organism evidence="3 4">
    <name type="scientific">Xylona heveae (strain CBS 132557 / TC161)</name>
    <dbReference type="NCBI Taxonomy" id="1328760"/>
    <lineage>
        <taxon>Eukaryota</taxon>
        <taxon>Fungi</taxon>
        <taxon>Dikarya</taxon>
        <taxon>Ascomycota</taxon>
        <taxon>Pezizomycotina</taxon>
        <taxon>Xylonomycetes</taxon>
        <taxon>Xylonales</taxon>
        <taxon>Xylonaceae</taxon>
        <taxon>Xylona</taxon>
    </lineage>
</organism>
<dbReference type="PRINTS" id="PR00413">
    <property type="entry name" value="HADHALOGNASE"/>
</dbReference>
<evidence type="ECO:0000256" key="1">
    <source>
        <dbReference type="ARBA" id="ARBA00008106"/>
    </source>
</evidence>
<reference evidence="3 4" key="1">
    <citation type="journal article" date="2016" name="Fungal Biol.">
        <title>The genome of Xylona heveae provides a window into fungal endophytism.</title>
        <authorList>
            <person name="Gazis R."/>
            <person name="Kuo A."/>
            <person name="Riley R."/>
            <person name="LaButti K."/>
            <person name="Lipzen A."/>
            <person name="Lin J."/>
            <person name="Amirebrahimi M."/>
            <person name="Hesse C.N."/>
            <person name="Spatafora J.W."/>
            <person name="Henrissat B."/>
            <person name="Hainaut M."/>
            <person name="Grigoriev I.V."/>
            <person name="Hibbett D.S."/>
        </authorList>
    </citation>
    <scope>NUCLEOTIDE SEQUENCE [LARGE SCALE GENOMIC DNA]</scope>
    <source>
        <strain evidence="3 4">TC161</strain>
    </source>
</reference>
<keyword evidence="2" id="KW-0378">Hydrolase</keyword>
<dbReference type="PANTHER" id="PTHR43316:SF3">
    <property type="entry name" value="HALOACID DEHALOGENASE, TYPE II (AFU_ORTHOLOGUE AFUA_2G07750)-RELATED"/>
    <property type="match status" value="1"/>
</dbReference>
<dbReference type="InterPro" id="IPR036412">
    <property type="entry name" value="HAD-like_sf"/>
</dbReference>
<dbReference type="InterPro" id="IPR023198">
    <property type="entry name" value="PGP-like_dom2"/>
</dbReference>
<dbReference type="AlphaFoldDB" id="A0A165FVB5"/>
<proteinExistence type="inferred from homology"/>
<dbReference type="SFLD" id="SFLDS00003">
    <property type="entry name" value="Haloacid_Dehalogenase"/>
    <property type="match status" value="1"/>
</dbReference>
<comment type="similarity">
    <text evidence="1">Belongs to the HAD-like hydrolase superfamily. S-2-haloalkanoic acid dehalogenase family.</text>
</comment>
<dbReference type="InParanoid" id="A0A165FVB5"/>
<dbReference type="Gene3D" id="1.10.150.240">
    <property type="entry name" value="Putative phosphatase, domain 2"/>
    <property type="match status" value="1"/>
</dbReference>
<dbReference type="Gene3D" id="3.40.50.1000">
    <property type="entry name" value="HAD superfamily/HAD-like"/>
    <property type="match status" value="1"/>
</dbReference>
<dbReference type="EMBL" id="KV407461">
    <property type="protein sequence ID" value="KZF21423.1"/>
    <property type="molecule type" value="Genomic_DNA"/>
</dbReference>
<dbReference type="SUPFAM" id="SSF56784">
    <property type="entry name" value="HAD-like"/>
    <property type="match status" value="1"/>
</dbReference>
<dbReference type="SFLD" id="SFLDG01129">
    <property type="entry name" value="C1.5:_HAD__Beta-PGM__Phosphata"/>
    <property type="match status" value="1"/>
</dbReference>
<dbReference type="InterPro" id="IPR006439">
    <property type="entry name" value="HAD-SF_hydro_IA"/>
</dbReference>
<gene>
    <name evidence="3" type="ORF">L228DRAFT_171931</name>
</gene>
<protein>
    <submittedName>
        <fullName evidence="3">2-haloacid dehalogenase</fullName>
    </submittedName>
</protein>
<dbReference type="NCBIfam" id="TIGR01493">
    <property type="entry name" value="HAD-SF-IA-v2"/>
    <property type="match status" value="1"/>
</dbReference>
<dbReference type="GO" id="GO:0016791">
    <property type="term" value="F:phosphatase activity"/>
    <property type="evidence" value="ECO:0007669"/>
    <property type="project" value="UniProtKB-ARBA"/>
</dbReference>
<name>A0A165FVB5_XYLHT</name>
<dbReference type="GeneID" id="28894633"/>
<dbReference type="InterPro" id="IPR023214">
    <property type="entry name" value="HAD_sf"/>
</dbReference>
<dbReference type="NCBIfam" id="TIGR01428">
    <property type="entry name" value="HAD_type_II"/>
    <property type="match status" value="1"/>
</dbReference>
<accession>A0A165FVB5</accession>